<evidence type="ECO:0000313" key="2">
    <source>
        <dbReference type="Proteomes" id="UP000184038"/>
    </source>
</evidence>
<protein>
    <submittedName>
        <fullName evidence="1">Uncharacterized protein</fullName>
    </submittedName>
</protein>
<proteinExistence type="predicted"/>
<reference evidence="1 2" key="1">
    <citation type="submission" date="2016-11" db="EMBL/GenBank/DDBJ databases">
        <authorList>
            <person name="Jaros S."/>
            <person name="Januszkiewicz K."/>
            <person name="Wedrychowicz H."/>
        </authorList>
    </citation>
    <scope>NUCLEOTIDE SEQUENCE [LARGE SCALE GENOMIC DNA]</scope>
    <source>
        <strain evidence="1 2">DSM 15930</strain>
    </source>
</reference>
<dbReference type="AlphaFoldDB" id="A0A1M7L2P1"/>
<keyword evidence="2" id="KW-1185">Reference proteome</keyword>
<name>A0A1M7L2P1_9FIRM</name>
<dbReference type="EMBL" id="FRCP01000015">
    <property type="protein sequence ID" value="SHM72029.1"/>
    <property type="molecule type" value="Genomic_DNA"/>
</dbReference>
<dbReference type="RefSeq" id="WP_073289213.1">
    <property type="nucleotide sequence ID" value="NZ_FRCP01000015.1"/>
</dbReference>
<gene>
    <name evidence="1" type="ORF">SAMN02746066_03023</name>
</gene>
<sequence length="66" mass="7740">MGVSAKQLDDWKRVLIGEYKDVINSIQLLSDKEIVDLDSMKFLLSCKRSLENQINNYERDICLYEV</sequence>
<evidence type="ECO:0000313" key="1">
    <source>
        <dbReference type="EMBL" id="SHM72029.1"/>
    </source>
</evidence>
<accession>A0A1M7L2P1</accession>
<organism evidence="1 2">
    <name type="scientific">Anaerosporobacter mobilis DSM 15930</name>
    <dbReference type="NCBI Taxonomy" id="1120996"/>
    <lineage>
        <taxon>Bacteria</taxon>
        <taxon>Bacillati</taxon>
        <taxon>Bacillota</taxon>
        <taxon>Clostridia</taxon>
        <taxon>Lachnospirales</taxon>
        <taxon>Lachnospiraceae</taxon>
        <taxon>Anaerosporobacter</taxon>
    </lineage>
</organism>
<dbReference type="Proteomes" id="UP000184038">
    <property type="component" value="Unassembled WGS sequence"/>
</dbReference>